<organism evidence="3 4">
    <name type="scientific">Cinchona calisaya</name>
    <dbReference type="NCBI Taxonomy" id="153742"/>
    <lineage>
        <taxon>Eukaryota</taxon>
        <taxon>Viridiplantae</taxon>
        <taxon>Streptophyta</taxon>
        <taxon>Embryophyta</taxon>
        <taxon>Tracheophyta</taxon>
        <taxon>Spermatophyta</taxon>
        <taxon>Magnoliopsida</taxon>
        <taxon>eudicotyledons</taxon>
        <taxon>Gunneridae</taxon>
        <taxon>Pentapetalae</taxon>
        <taxon>asterids</taxon>
        <taxon>lamiids</taxon>
        <taxon>Gentianales</taxon>
        <taxon>Rubiaceae</taxon>
        <taxon>Cinchonoideae</taxon>
        <taxon>Cinchoneae</taxon>
        <taxon>Cinchona</taxon>
    </lineage>
</organism>
<dbReference type="Proteomes" id="UP001630127">
    <property type="component" value="Unassembled WGS sequence"/>
</dbReference>
<proteinExistence type="predicted"/>
<comment type="caution">
    <text evidence="3">The sequence shown here is derived from an EMBL/GenBank/DDBJ whole genome shotgun (WGS) entry which is preliminary data.</text>
</comment>
<evidence type="ECO:0000256" key="2">
    <source>
        <dbReference type="SAM" id="SignalP"/>
    </source>
</evidence>
<sequence length="145" mass="16780">MNMSLNFHHLLLILTILLAFAYLQTDASVGRKDSPQEDDDWKDIDPNNPKVVEAQMNRVRDFKANLRIFLQASDGKYLDSLWLKPLEDNKEEEEKRRREEGKGGEGQEEREEKEGEVEKRGKMGMESARRGEVEEKGGDKDGRED</sequence>
<reference evidence="3 4" key="1">
    <citation type="submission" date="2024-11" db="EMBL/GenBank/DDBJ databases">
        <title>A near-complete genome assembly of Cinchona calisaya.</title>
        <authorList>
            <person name="Lian D.C."/>
            <person name="Zhao X.W."/>
            <person name="Wei L."/>
        </authorList>
    </citation>
    <scope>NUCLEOTIDE SEQUENCE [LARGE SCALE GENOMIC DNA]</scope>
    <source>
        <tissue evidence="3">Nenye</tissue>
    </source>
</reference>
<feature type="signal peptide" evidence="2">
    <location>
        <begin position="1"/>
        <end position="21"/>
    </location>
</feature>
<feature type="region of interest" description="Disordered" evidence="1">
    <location>
        <begin position="30"/>
        <end position="49"/>
    </location>
</feature>
<evidence type="ECO:0000313" key="3">
    <source>
        <dbReference type="EMBL" id="KAL3521780.1"/>
    </source>
</evidence>
<keyword evidence="4" id="KW-1185">Reference proteome</keyword>
<gene>
    <name evidence="3" type="ORF">ACH5RR_014614</name>
</gene>
<evidence type="ECO:0000313" key="4">
    <source>
        <dbReference type="Proteomes" id="UP001630127"/>
    </source>
</evidence>
<protein>
    <submittedName>
        <fullName evidence="3">Uncharacterized protein</fullName>
    </submittedName>
</protein>
<dbReference type="AlphaFoldDB" id="A0ABD2ZQR5"/>
<keyword evidence="2" id="KW-0732">Signal</keyword>
<feature type="compositionally biased region" description="Basic and acidic residues" evidence="1">
    <location>
        <begin position="85"/>
        <end position="145"/>
    </location>
</feature>
<evidence type="ECO:0000256" key="1">
    <source>
        <dbReference type="SAM" id="MobiDB-lite"/>
    </source>
</evidence>
<accession>A0ABD2ZQR5</accession>
<feature type="region of interest" description="Disordered" evidence="1">
    <location>
        <begin position="81"/>
        <end position="145"/>
    </location>
</feature>
<feature type="chain" id="PRO_5044850613" evidence="2">
    <location>
        <begin position="22"/>
        <end position="145"/>
    </location>
</feature>
<dbReference type="EMBL" id="JBJUIK010000007">
    <property type="protein sequence ID" value="KAL3521780.1"/>
    <property type="molecule type" value="Genomic_DNA"/>
</dbReference>
<name>A0ABD2ZQR5_9GENT</name>